<feature type="domain" description="Outer membrane protein beta-barrel" evidence="3">
    <location>
        <begin position="6"/>
        <end position="176"/>
    </location>
</feature>
<evidence type="ECO:0000256" key="1">
    <source>
        <dbReference type="ARBA" id="ARBA00022729"/>
    </source>
</evidence>
<proteinExistence type="predicted"/>
<dbReference type="SUPFAM" id="SSF56925">
    <property type="entry name" value="OMPA-like"/>
    <property type="match status" value="1"/>
</dbReference>
<dbReference type="AlphaFoldDB" id="A0A327SBR2"/>
<dbReference type="Pfam" id="PF13505">
    <property type="entry name" value="OMP_b-brl"/>
    <property type="match status" value="1"/>
</dbReference>
<dbReference type="InterPro" id="IPR011250">
    <property type="entry name" value="OMP/PagP_B-barrel"/>
</dbReference>
<feature type="signal peptide" evidence="2">
    <location>
        <begin position="1"/>
        <end position="20"/>
    </location>
</feature>
<sequence length="176" mass="19098">MKKIMLLAAIAVFGVSNVNAQSQFGVMAGYTNITAKVSFEGNSISGDESGFFIGGVADFEISDKFHIQPEVLYASANDVSFLYIPVLAKYMVSEEFGILVGPQGNLSLEEAEDGVNSFGIDLTFGANYKITQNFFLEARYGFEITNRYSKSGDFDLDGGDLKGTINTLHIGVGYMF</sequence>
<dbReference type="InterPro" id="IPR027385">
    <property type="entry name" value="Beta-barrel_OMP"/>
</dbReference>
<evidence type="ECO:0000256" key="2">
    <source>
        <dbReference type="SAM" id="SignalP"/>
    </source>
</evidence>
<gene>
    <name evidence="4" type="ORF">LX77_00769</name>
</gene>
<dbReference type="EMBL" id="QLLQ01000002">
    <property type="protein sequence ID" value="RAJ26519.1"/>
    <property type="molecule type" value="Genomic_DNA"/>
</dbReference>
<accession>A0A327SBR2</accession>
<protein>
    <submittedName>
        <fullName evidence="4">Outer membrane protein with beta-barrel domain</fullName>
    </submittedName>
</protein>
<evidence type="ECO:0000313" key="5">
    <source>
        <dbReference type="Proteomes" id="UP000248987"/>
    </source>
</evidence>
<reference evidence="4 5" key="1">
    <citation type="submission" date="2018-06" db="EMBL/GenBank/DDBJ databases">
        <title>Genomic Encyclopedia of Archaeal and Bacterial Type Strains, Phase II (KMG-II): from individual species to whole genera.</title>
        <authorList>
            <person name="Goeker M."/>
        </authorList>
    </citation>
    <scope>NUCLEOTIDE SEQUENCE [LARGE SCALE GENOMIC DNA]</scope>
    <source>
        <strain evidence="4 5">DSM 12408</strain>
    </source>
</reference>
<comment type="caution">
    <text evidence="4">The sequence shown here is derived from an EMBL/GenBank/DDBJ whole genome shotgun (WGS) entry which is preliminary data.</text>
</comment>
<name>A0A327SBR2_9FLAO</name>
<organism evidence="4 5">
    <name type="scientific">Gelidibacter algens</name>
    <dbReference type="NCBI Taxonomy" id="49280"/>
    <lineage>
        <taxon>Bacteria</taxon>
        <taxon>Pseudomonadati</taxon>
        <taxon>Bacteroidota</taxon>
        <taxon>Flavobacteriia</taxon>
        <taxon>Flavobacteriales</taxon>
        <taxon>Flavobacteriaceae</taxon>
        <taxon>Gelidibacter</taxon>
    </lineage>
</organism>
<keyword evidence="5" id="KW-1185">Reference proteome</keyword>
<evidence type="ECO:0000313" key="4">
    <source>
        <dbReference type="EMBL" id="RAJ26519.1"/>
    </source>
</evidence>
<dbReference type="Proteomes" id="UP000248987">
    <property type="component" value="Unassembled WGS sequence"/>
</dbReference>
<evidence type="ECO:0000259" key="3">
    <source>
        <dbReference type="Pfam" id="PF13505"/>
    </source>
</evidence>
<feature type="chain" id="PRO_5016265265" evidence="2">
    <location>
        <begin position="21"/>
        <end position="176"/>
    </location>
</feature>
<keyword evidence="1 2" id="KW-0732">Signal</keyword>
<dbReference type="RefSeq" id="WP_111625753.1">
    <property type="nucleotide sequence ID" value="NZ_QLLQ01000002.1"/>
</dbReference>